<evidence type="ECO:0000256" key="2">
    <source>
        <dbReference type="SAM" id="Phobius"/>
    </source>
</evidence>
<dbReference type="EMBL" id="JADLQX010000040">
    <property type="protein sequence ID" value="MBF6302267.1"/>
    <property type="molecule type" value="Genomic_DNA"/>
</dbReference>
<feature type="region of interest" description="Disordered" evidence="1">
    <location>
        <begin position="1"/>
        <end position="30"/>
    </location>
</feature>
<keyword evidence="2" id="KW-0472">Membrane</keyword>
<sequence>MSRRRHSKDIAMPGEALAPELAHHQSGPVKPNPLCPLCAPSWPPARRARRIRIRPTTAAAVAVVGAAAGYALGYTHGWNAF</sequence>
<gene>
    <name evidence="3" type="ORF">IU459_32710</name>
</gene>
<proteinExistence type="predicted"/>
<keyword evidence="4" id="KW-1185">Reference proteome</keyword>
<accession>A0ABS0D2P2</accession>
<evidence type="ECO:0000313" key="4">
    <source>
        <dbReference type="Proteomes" id="UP000702209"/>
    </source>
</evidence>
<organism evidence="3 4">
    <name type="scientific">Nocardia amamiensis</name>
    <dbReference type="NCBI Taxonomy" id="404578"/>
    <lineage>
        <taxon>Bacteria</taxon>
        <taxon>Bacillati</taxon>
        <taxon>Actinomycetota</taxon>
        <taxon>Actinomycetes</taxon>
        <taxon>Mycobacteriales</taxon>
        <taxon>Nocardiaceae</taxon>
        <taxon>Nocardia</taxon>
    </lineage>
</organism>
<keyword evidence="2" id="KW-0812">Transmembrane</keyword>
<keyword evidence="2" id="KW-1133">Transmembrane helix</keyword>
<feature type="transmembrane region" description="Helical" evidence="2">
    <location>
        <begin position="56"/>
        <end position="75"/>
    </location>
</feature>
<evidence type="ECO:0000313" key="3">
    <source>
        <dbReference type="EMBL" id="MBF6302267.1"/>
    </source>
</evidence>
<dbReference type="RefSeq" id="WP_195133457.1">
    <property type="nucleotide sequence ID" value="NZ_JADLQX010000040.1"/>
</dbReference>
<comment type="caution">
    <text evidence="3">The sequence shown here is derived from an EMBL/GenBank/DDBJ whole genome shotgun (WGS) entry which is preliminary data.</text>
</comment>
<evidence type="ECO:0000256" key="1">
    <source>
        <dbReference type="SAM" id="MobiDB-lite"/>
    </source>
</evidence>
<reference evidence="3 4" key="1">
    <citation type="submission" date="2020-10" db="EMBL/GenBank/DDBJ databases">
        <title>Identification of Nocardia species via Next-generation sequencing and recognition of intraspecies genetic diversity.</title>
        <authorList>
            <person name="Li P."/>
            <person name="Li P."/>
            <person name="Lu B."/>
        </authorList>
    </citation>
    <scope>NUCLEOTIDE SEQUENCE [LARGE SCALE GENOMIC DNA]</scope>
    <source>
        <strain evidence="3 4">BJ06-0157</strain>
    </source>
</reference>
<name>A0ABS0D2P2_9NOCA</name>
<dbReference type="Proteomes" id="UP000702209">
    <property type="component" value="Unassembled WGS sequence"/>
</dbReference>
<protein>
    <submittedName>
        <fullName evidence="3">Uncharacterized protein</fullName>
    </submittedName>
</protein>